<evidence type="ECO:0000313" key="2">
    <source>
        <dbReference type="Proteomes" id="UP000230363"/>
    </source>
</evidence>
<name>A0A2M7Q9H1_9BACT</name>
<dbReference type="InterPro" id="IPR011604">
    <property type="entry name" value="PDDEXK-like_dom_sf"/>
</dbReference>
<dbReference type="Proteomes" id="UP000230363">
    <property type="component" value="Unassembled WGS sequence"/>
</dbReference>
<reference evidence="2" key="1">
    <citation type="submission" date="2017-09" db="EMBL/GenBank/DDBJ databases">
        <title>Depth-based differentiation of microbial function through sediment-hosted aquifers and enrichment of novel symbionts in the deep terrestrial subsurface.</title>
        <authorList>
            <person name="Probst A.J."/>
            <person name="Ladd B."/>
            <person name="Jarett J.K."/>
            <person name="Geller-Mcgrath D.E."/>
            <person name="Sieber C.M.K."/>
            <person name="Emerson J.B."/>
            <person name="Anantharaman K."/>
            <person name="Thomas B.C."/>
            <person name="Malmstrom R."/>
            <person name="Stieglmeier M."/>
            <person name="Klingl A."/>
            <person name="Woyke T."/>
            <person name="Ryan C.M."/>
            <person name="Banfield J.F."/>
        </authorList>
    </citation>
    <scope>NUCLEOTIDE SEQUENCE [LARGE SCALE GENOMIC DNA]</scope>
</reference>
<comment type="caution">
    <text evidence="1">The sequence shown here is derived from an EMBL/GenBank/DDBJ whole genome shotgun (WGS) entry which is preliminary data.</text>
</comment>
<dbReference type="EMBL" id="PFKZ01000001">
    <property type="protein sequence ID" value="PIY59762.1"/>
    <property type="molecule type" value="Genomic_DNA"/>
</dbReference>
<dbReference type="AlphaFoldDB" id="A0A2M7Q9H1"/>
<dbReference type="Gene3D" id="3.90.320.10">
    <property type="match status" value="1"/>
</dbReference>
<accession>A0A2M7Q9H1</accession>
<evidence type="ECO:0008006" key="3">
    <source>
        <dbReference type="Google" id="ProtNLM"/>
    </source>
</evidence>
<evidence type="ECO:0000313" key="1">
    <source>
        <dbReference type="EMBL" id="PIY59762.1"/>
    </source>
</evidence>
<sequence>MYYYSNIEQFKKLSGYDIDGTWYPRVTKIVEIKAKPALYRFYAELNNFAEGESIKEKSAGEGTLIHEAAEKIFIGGSPIIDPSIAPSIEALQKFIEMKNIQVDPEYVEKQVVHYGDRYAGTLDAVALIDGKFGVLDIKTSQAIYRDYNLQTSAYMAALQSSLNNLQTRWILRIDQNKICLKCGAILRSKGGRDKIRAPRVKIGVNYEKCEHKWSELRGEVELKEFPYWQEDYKAFLGGKKLWEWENDFWLKKVGYL</sequence>
<gene>
    <name evidence="1" type="ORF">COY96_00005</name>
</gene>
<proteinExistence type="predicted"/>
<protein>
    <recommendedName>
        <fullName evidence="3">PD-(D/E)XK endonuclease-like domain-containing protein</fullName>
    </recommendedName>
</protein>
<organism evidence="1 2">
    <name type="scientific">Candidatus Wolfebacteria bacterium CG_4_10_14_0_8_um_filter_37_11</name>
    <dbReference type="NCBI Taxonomy" id="1975062"/>
    <lineage>
        <taxon>Bacteria</taxon>
        <taxon>Candidatus Wolfeibacteriota</taxon>
    </lineage>
</organism>